<dbReference type="InterPro" id="IPR057744">
    <property type="entry name" value="OTAase-like"/>
</dbReference>
<name>A0AA97EME8_9FLAO</name>
<gene>
    <name evidence="3" type="ORF">RNZ46_02265</name>
</gene>
<dbReference type="Proteomes" id="UP001302486">
    <property type="component" value="Chromosome"/>
</dbReference>
<dbReference type="InterPro" id="IPR006680">
    <property type="entry name" value="Amidohydro-rel"/>
</dbReference>
<dbReference type="SUPFAM" id="SSF51556">
    <property type="entry name" value="Metallo-dependent hydrolases"/>
    <property type="match status" value="1"/>
</dbReference>
<feature type="signal peptide" evidence="1">
    <location>
        <begin position="1"/>
        <end position="20"/>
    </location>
</feature>
<dbReference type="PANTHER" id="PTHR43135:SF3">
    <property type="entry name" value="ALPHA-D-RIBOSE 1-METHYLPHOSPHONATE 5-TRIPHOSPHATE DIPHOSPHATASE"/>
    <property type="match status" value="1"/>
</dbReference>
<dbReference type="CDD" id="cd01299">
    <property type="entry name" value="Met_dep_hydrolase_A"/>
    <property type="match status" value="1"/>
</dbReference>
<dbReference type="SUPFAM" id="SSF51338">
    <property type="entry name" value="Composite domain of metallo-dependent hydrolases"/>
    <property type="match status" value="1"/>
</dbReference>
<dbReference type="InterPro" id="IPR011059">
    <property type="entry name" value="Metal-dep_hydrolase_composite"/>
</dbReference>
<evidence type="ECO:0000313" key="4">
    <source>
        <dbReference type="Proteomes" id="UP001302486"/>
    </source>
</evidence>
<proteinExistence type="predicted"/>
<dbReference type="EMBL" id="CP136521">
    <property type="protein sequence ID" value="WOD44096.1"/>
    <property type="molecule type" value="Genomic_DNA"/>
</dbReference>
<dbReference type="AlphaFoldDB" id="A0AA97EME8"/>
<protein>
    <submittedName>
        <fullName evidence="3">Amidohydrolase family protein</fullName>
    </submittedName>
</protein>
<dbReference type="InterPro" id="IPR051781">
    <property type="entry name" value="Metallo-dep_Hydrolase"/>
</dbReference>
<dbReference type="Gene3D" id="3.20.20.140">
    <property type="entry name" value="Metal-dependent hydrolases"/>
    <property type="match status" value="1"/>
</dbReference>
<dbReference type="RefSeq" id="WP_316983770.1">
    <property type="nucleotide sequence ID" value="NZ_CP136521.1"/>
</dbReference>
<feature type="chain" id="PRO_5041658658" evidence="1">
    <location>
        <begin position="21"/>
        <end position="434"/>
    </location>
</feature>
<evidence type="ECO:0000256" key="1">
    <source>
        <dbReference type="SAM" id="SignalP"/>
    </source>
</evidence>
<dbReference type="KEGG" id="hws:RNZ46_02265"/>
<dbReference type="PANTHER" id="PTHR43135">
    <property type="entry name" value="ALPHA-D-RIBOSE 1-METHYLPHOSPHONATE 5-TRIPHOSPHATE DIPHOSPHATASE"/>
    <property type="match status" value="1"/>
</dbReference>
<accession>A0AA97EME8</accession>
<evidence type="ECO:0000259" key="2">
    <source>
        <dbReference type="Pfam" id="PF01979"/>
    </source>
</evidence>
<dbReference type="Pfam" id="PF01979">
    <property type="entry name" value="Amidohydro_1"/>
    <property type="match status" value="1"/>
</dbReference>
<dbReference type="InterPro" id="IPR032466">
    <property type="entry name" value="Metal_Hydrolase"/>
</dbReference>
<dbReference type="GO" id="GO:0016810">
    <property type="term" value="F:hydrolase activity, acting on carbon-nitrogen (but not peptide) bonds"/>
    <property type="evidence" value="ECO:0007669"/>
    <property type="project" value="InterPro"/>
</dbReference>
<feature type="domain" description="Amidohydrolase-related" evidence="2">
    <location>
        <begin position="81"/>
        <end position="431"/>
    </location>
</feature>
<dbReference type="Gene3D" id="2.30.40.10">
    <property type="entry name" value="Urease, subunit C, domain 1"/>
    <property type="match status" value="1"/>
</dbReference>
<keyword evidence="1" id="KW-0732">Signal</keyword>
<keyword evidence="4" id="KW-1185">Reference proteome</keyword>
<evidence type="ECO:0000313" key="3">
    <source>
        <dbReference type="EMBL" id="WOD44096.1"/>
    </source>
</evidence>
<sequence>MKKLIQCLSLSLCFSLLIHAQNTTIIHAGTLLANPGNKAQTNKSIVVENGIIKSVKNGFISASDLKLPDSTVSIIDLKNKFVLPGFIDMHTHITQERNPNSNPHEWTTLNDEDFAFRSIPFLNKTLMAGFTTVRNLGADYQLINSIKRSIARGDINGPRIIAATGAVSATGGHGDAHGYRPEIANAFEKRVGVCDGEDDCRRAVRELVKQGADVIKITATGGVLSNTAAGVGQQLTDEELTAIVETAHALGRKVAAHAHEAGGINAALKAGVNSIEHGSYLNDESVTLFNKTGAYLVPTLLAGVSVTEELKVNKDIPPAIADKILQVGPVVEASFKRALKGNVKIAFGTDSGVSVHGTNAREFELMVKYGMDENEAIKSATVTASELLGMSDKLGTISSGKIADIIAVNENPLTNIATLTHVTFVMKDGTVFKK</sequence>
<organism evidence="3 4">
    <name type="scientific">Hwangdonia lutea</name>
    <dbReference type="NCBI Taxonomy" id="3075823"/>
    <lineage>
        <taxon>Bacteria</taxon>
        <taxon>Pseudomonadati</taxon>
        <taxon>Bacteroidota</taxon>
        <taxon>Flavobacteriia</taxon>
        <taxon>Flavobacteriales</taxon>
        <taxon>Flavobacteriaceae</taxon>
        <taxon>Hwangdonia</taxon>
    </lineage>
</organism>
<reference evidence="4" key="1">
    <citation type="submission" date="2024-06" db="EMBL/GenBank/DDBJ databases">
        <title>Hwangdonia haimaensis gen. nov., sp. nov., a member of the family Flavobacteriaceae isolated from the haima cold seep.</title>
        <authorList>
            <person name="Li J."/>
        </authorList>
    </citation>
    <scope>NUCLEOTIDE SEQUENCE [LARGE SCALE GENOMIC DNA]</scope>
    <source>
        <strain evidence="4">SCSIO 19198</strain>
    </source>
</reference>